<name>A0ACD3AG80_9AGAR</name>
<protein>
    <submittedName>
        <fullName evidence="1">Uncharacterized protein</fullName>
    </submittedName>
</protein>
<accession>A0ACD3AG80</accession>
<sequence length="397" mass="46189">MAEGANPGHLDPLYEKMVEAFGEPPFSLRPEDLRPSEIWWRDHQPWLETCGYALRERFKPGWIPSWTQGVPITQAEDYLGLTTGNLIDAIRAADNGVVMLKKISRSVHPYEVELTAMWTEPHLVNHPHNHCVRLIEVLTPPDDSDIAIIVLPLFRRLFRPEFQTVGEVVEFFRQAFEGLKFIHENCVAHRDCNETNIMMDASAMYPEGWHLIHQNLAPGALSFVHHKVAKRFTRTEKPPKYYFIDFGISRRYDASDISPIEDIIRGGDKSPPEFENSTFRCNPFPTDVFYLGNVIRLFFLDGWPDRRKPGYHGIGFMRALVEEMVHEDPTKRPTMNEVVHRFNEILRRLSSWKLRSRLVPRKESAFETTIRAYQHWKRTIRYILQSIPPVSRDGDGD</sequence>
<dbReference type="Proteomes" id="UP000308600">
    <property type="component" value="Unassembled WGS sequence"/>
</dbReference>
<organism evidence="1 2">
    <name type="scientific">Pluteus cervinus</name>
    <dbReference type="NCBI Taxonomy" id="181527"/>
    <lineage>
        <taxon>Eukaryota</taxon>
        <taxon>Fungi</taxon>
        <taxon>Dikarya</taxon>
        <taxon>Basidiomycota</taxon>
        <taxon>Agaricomycotina</taxon>
        <taxon>Agaricomycetes</taxon>
        <taxon>Agaricomycetidae</taxon>
        <taxon>Agaricales</taxon>
        <taxon>Pluteineae</taxon>
        <taxon>Pluteaceae</taxon>
        <taxon>Pluteus</taxon>
    </lineage>
</organism>
<reference evidence="1 2" key="1">
    <citation type="journal article" date="2019" name="Nat. Ecol. Evol.">
        <title>Megaphylogeny resolves global patterns of mushroom evolution.</title>
        <authorList>
            <person name="Varga T."/>
            <person name="Krizsan K."/>
            <person name="Foldi C."/>
            <person name="Dima B."/>
            <person name="Sanchez-Garcia M."/>
            <person name="Sanchez-Ramirez S."/>
            <person name="Szollosi G.J."/>
            <person name="Szarkandi J.G."/>
            <person name="Papp V."/>
            <person name="Albert L."/>
            <person name="Andreopoulos W."/>
            <person name="Angelini C."/>
            <person name="Antonin V."/>
            <person name="Barry K.W."/>
            <person name="Bougher N.L."/>
            <person name="Buchanan P."/>
            <person name="Buyck B."/>
            <person name="Bense V."/>
            <person name="Catcheside P."/>
            <person name="Chovatia M."/>
            <person name="Cooper J."/>
            <person name="Damon W."/>
            <person name="Desjardin D."/>
            <person name="Finy P."/>
            <person name="Geml J."/>
            <person name="Haridas S."/>
            <person name="Hughes K."/>
            <person name="Justo A."/>
            <person name="Karasinski D."/>
            <person name="Kautmanova I."/>
            <person name="Kiss B."/>
            <person name="Kocsube S."/>
            <person name="Kotiranta H."/>
            <person name="LaButti K.M."/>
            <person name="Lechner B.E."/>
            <person name="Liimatainen K."/>
            <person name="Lipzen A."/>
            <person name="Lukacs Z."/>
            <person name="Mihaltcheva S."/>
            <person name="Morgado L.N."/>
            <person name="Niskanen T."/>
            <person name="Noordeloos M.E."/>
            <person name="Ohm R.A."/>
            <person name="Ortiz-Santana B."/>
            <person name="Ovrebo C."/>
            <person name="Racz N."/>
            <person name="Riley R."/>
            <person name="Savchenko A."/>
            <person name="Shiryaev A."/>
            <person name="Soop K."/>
            <person name="Spirin V."/>
            <person name="Szebenyi C."/>
            <person name="Tomsovsky M."/>
            <person name="Tulloss R.E."/>
            <person name="Uehling J."/>
            <person name="Grigoriev I.V."/>
            <person name="Vagvolgyi C."/>
            <person name="Papp T."/>
            <person name="Martin F.M."/>
            <person name="Miettinen O."/>
            <person name="Hibbett D.S."/>
            <person name="Nagy L.G."/>
        </authorList>
    </citation>
    <scope>NUCLEOTIDE SEQUENCE [LARGE SCALE GENOMIC DNA]</scope>
    <source>
        <strain evidence="1 2">NL-1719</strain>
    </source>
</reference>
<evidence type="ECO:0000313" key="2">
    <source>
        <dbReference type="Proteomes" id="UP000308600"/>
    </source>
</evidence>
<gene>
    <name evidence="1" type="ORF">BDN72DRAFT_963120</name>
</gene>
<evidence type="ECO:0000313" key="1">
    <source>
        <dbReference type="EMBL" id="TFK64546.1"/>
    </source>
</evidence>
<dbReference type="EMBL" id="ML208470">
    <property type="protein sequence ID" value="TFK64546.1"/>
    <property type="molecule type" value="Genomic_DNA"/>
</dbReference>
<keyword evidence="2" id="KW-1185">Reference proteome</keyword>
<proteinExistence type="predicted"/>